<dbReference type="Gene3D" id="1.25.40.10">
    <property type="entry name" value="Tetratricopeptide repeat domain"/>
    <property type="match status" value="3"/>
</dbReference>
<gene>
    <name evidence="4" type="ORF">CSSPJE1EN1_LOCUS10360</name>
</gene>
<dbReference type="Proteomes" id="UP001497444">
    <property type="component" value="Chromosome 17"/>
</dbReference>
<evidence type="ECO:0000256" key="1">
    <source>
        <dbReference type="ARBA" id="ARBA00022737"/>
    </source>
</evidence>
<feature type="repeat" description="PPR" evidence="2">
    <location>
        <begin position="170"/>
        <end position="204"/>
    </location>
</feature>
<protein>
    <recommendedName>
        <fullName evidence="3">DYW domain-containing protein</fullName>
    </recommendedName>
</protein>
<evidence type="ECO:0000256" key="2">
    <source>
        <dbReference type="PROSITE-ProRule" id="PRU00708"/>
    </source>
</evidence>
<dbReference type="PANTHER" id="PTHR47926">
    <property type="entry name" value="PENTATRICOPEPTIDE REPEAT-CONTAINING PROTEIN"/>
    <property type="match status" value="1"/>
</dbReference>
<feature type="repeat" description="PPR" evidence="2">
    <location>
        <begin position="67"/>
        <end position="101"/>
    </location>
</feature>
<dbReference type="InterPro" id="IPR002885">
    <property type="entry name" value="PPR_rpt"/>
</dbReference>
<evidence type="ECO:0000313" key="4">
    <source>
        <dbReference type="EMBL" id="CAK9264882.1"/>
    </source>
</evidence>
<dbReference type="InterPro" id="IPR011990">
    <property type="entry name" value="TPR-like_helical_dom_sf"/>
</dbReference>
<dbReference type="NCBIfam" id="TIGR00756">
    <property type="entry name" value="PPR"/>
    <property type="match status" value="5"/>
</dbReference>
<dbReference type="InterPro" id="IPR046848">
    <property type="entry name" value="E_motif"/>
</dbReference>
<dbReference type="Pfam" id="PF20431">
    <property type="entry name" value="E_motif"/>
    <property type="match status" value="1"/>
</dbReference>
<dbReference type="InterPro" id="IPR046960">
    <property type="entry name" value="PPR_At4g14850-like_plant"/>
</dbReference>
<dbReference type="Pfam" id="PF14432">
    <property type="entry name" value="DYW_deaminase"/>
    <property type="match status" value="1"/>
</dbReference>
<dbReference type="InterPro" id="IPR032867">
    <property type="entry name" value="DYW_dom"/>
</dbReference>
<organism evidence="4 5">
    <name type="scientific">Sphagnum jensenii</name>
    <dbReference type="NCBI Taxonomy" id="128206"/>
    <lineage>
        <taxon>Eukaryota</taxon>
        <taxon>Viridiplantae</taxon>
        <taxon>Streptophyta</taxon>
        <taxon>Embryophyta</taxon>
        <taxon>Bryophyta</taxon>
        <taxon>Sphagnophytina</taxon>
        <taxon>Sphagnopsida</taxon>
        <taxon>Sphagnales</taxon>
        <taxon>Sphagnaceae</taxon>
        <taxon>Sphagnum</taxon>
    </lineage>
</organism>
<keyword evidence="1" id="KW-0677">Repeat</keyword>
<evidence type="ECO:0000259" key="3">
    <source>
        <dbReference type="Pfam" id="PF14432"/>
    </source>
</evidence>
<dbReference type="Pfam" id="PF01535">
    <property type="entry name" value="PPR"/>
    <property type="match status" value="2"/>
</dbReference>
<feature type="repeat" description="PPR" evidence="2">
    <location>
        <begin position="36"/>
        <end position="66"/>
    </location>
</feature>
<accession>A0ABP0WHI3</accession>
<dbReference type="EMBL" id="OZ020112">
    <property type="protein sequence ID" value="CAK9264882.1"/>
    <property type="molecule type" value="Genomic_DNA"/>
</dbReference>
<name>A0ABP0WHI3_9BRYO</name>
<sequence length="477" mass="53705">MYAKCGSMEDAHRVFNKMPSRDVVTWNAMILGHGKYVFVGNSLVDMYAKCGSMEDAWRVFNKMPSRNVVTWNAMILGHVKCRQGQKSLELFRQMQQEGEGVQPDPVTFVGVLNACASVVALEEGRCTHEQIIQSGWDSAIFVGNSLVDMYAKCGSMEDAKRVFNEMPLRDVVSWNTILGGFAMHGHGKEALTYFEQMCEEGVQPDDITFVCLLSACSHAGLVHEGMCFYASMKEVYMISPTVEHYTCMVDLLGRAGHLEEAENMIKSMPCKLHFATCMALLGACRIHGNVKMGERVAKQFIELDSENAAGYVLLANIYPASGNKHLCEDVEPQRKERDVKRQPGRTWIEVDSKVHTFVVDDQDHPQMVEIHAELKRLSGLMHDAGYVPHTTIVLHDVEEEEKAFHLCHHSEKLAIAFGLLNTAPGTPLRIRKNLRVCEDCHTSTKFISKIIGRTIMVRDVNCFHHFKDGVCSCMDYW</sequence>
<dbReference type="PROSITE" id="PS51375">
    <property type="entry name" value="PPR"/>
    <property type="match status" value="3"/>
</dbReference>
<dbReference type="PANTHER" id="PTHR47926:SF455">
    <property type="entry name" value="PENTACOTRIPEPTIDE-REPEAT REGION OF PRORP DOMAIN-CONTAINING PROTEIN"/>
    <property type="match status" value="1"/>
</dbReference>
<dbReference type="Pfam" id="PF13041">
    <property type="entry name" value="PPR_2"/>
    <property type="match status" value="2"/>
</dbReference>
<evidence type="ECO:0000313" key="5">
    <source>
        <dbReference type="Proteomes" id="UP001497444"/>
    </source>
</evidence>
<keyword evidence="5" id="KW-1185">Reference proteome</keyword>
<proteinExistence type="predicted"/>
<reference evidence="4" key="1">
    <citation type="submission" date="2024-02" db="EMBL/GenBank/DDBJ databases">
        <authorList>
            <consortium name="ELIXIR-Norway"/>
            <consortium name="Elixir Norway"/>
        </authorList>
    </citation>
    <scope>NUCLEOTIDE SEQUENCE</scope>
</reference>
<feature type="domain" description="DYW" evidence="3">
    <location>
        <begin position="385"/>
        <end position="477"/>
    </location>
</feature>